<dbReference type="EMBL" id="OZ021740">
    <property type="protein sequence ID" value="CAK9324456.1"/>
    <property type="molecule type" value="Genomic_DNA"/>
</dbReference>
<accession>A0ABP0YZJ2</accession>
<evidence type="ECO:0000313" key="2">
    <source>
        <dbReference type="Proteomes" id="UP001642487"/>
    </source>
</evidence>
<dbReference type="Proteomes" id="UP001642487">
    <property type="component" value="Chromosome 6"/>
</dbReference>
<reference evidence="1 2" key="1">
    <citation type="submission" date="2024-03" db="EMBL/GenBank/DDBJ databases">
        <authorList>
            <person name="Gkanogiannis A."/>
            <person name="Becerra Lopez-Lavalle L."/>
        </authorList>
    </citation>
    <scope>NUCLEOTIDE SEQUENCE [LARGE SCALE GENOMIC DNA]</scope>
</reference>
<protein>
    <submittedName>
        <fullName evidence="1">Uncharacterized protein</fullName>
    </submittedName>
</protein>
<evidence type="ECO:0000313" key="1">
    <source>
        <dbReference type="EMBL" id="CAK9324456.1"/>
    </source>
</evidence>
<gene>
    <name evidence="1" type="ORF">CITCOLO1_LOCUS16690</name>
</gene>
<name>A0ABP0YZJ2_9ROSI</name>
<keyword evidence="2" id="KW-1185">Reference proteome</keyword>
<sequence>MGQSVTRLKTSLFARATSPLQSHSNASLSNIPHALRLSPSLSLSLSLEASSKLSLSVIDRFCQTSRGPTIFFLSSTFLSFTHLHFSPIGSKIVLQVLFCFFWFEQFRVESGCSSARLQPECHMSKETFGQLVLSDDLL</sequence>
<organism evidence="1 2">
    <name type="scientific">Citrullus colocynthis</name>
    <name type="common">colocynth</name>
    <dbReference type="NCBI Taxonomy" id="252529"/>
    <lineage>
        <taxon>Eukaryota</taxon>
        <taxon>Viridiplantae</taxon>
        <taxon>Streptophyta</taxon>
        <taxon>Embryophyta</taxon>
        <taxon>Tracheophyta</taxon>
        <taxon>Spermatophyta</taxon>
        <taxon>Magnoliopsida</taxon>
        <taxon>eudicotyledons</taxon>
        <taxon>Gunneridae</taxon>
        <taxon>Pentapetalae</taxon>
        <taxon>rosids</taxon>
        <taxon>fabids</taxon>
        <taxon>Cucurbitales</taxon>
        <taxon>Cucurbitaceae</taxon>
        <taxon>Benincaseae</taxon>
        <taxon>Citrullus</taxon>
    </lineage>
</organism>
<proteinExistence type="predicted"/>